<dbReference type="SMART" id="SM01017">
    <property type="entry name" value="Arrestin_C"/>
    <property type="match status" value="1"/>
</dbReference>
<comment type="similarity">
    <text evidence="1">Belongs to the arrestin family.</text>
</comment>
<dbReference type="KEGG" id="cel:CELE_R06B9.4"/>
<dbReference type="FunCoup" id="O17983">
    <property type="interactions" value="48"/>
</dbReference>
<dbReference type="eggNOG" id="KOG3780">
    <property type="taxonomic scope" value="Eukaryota"/>
</dbReference>
<dbReference type="STRING" id="6239.R06B9.4.1"/>
<dbReference type="GO" id="GO:0005737">
    <property type="term" value="C:cytoplasm"/>
    <property type="evidence" value="ECO:0000318"/>
    <property type="project" value="GO_Central"/>
</dbReference>
<keyword evidence="4" id="KW-1185">Reference proteome</keyword>
<feature type="domain" description="Arrestin C-terminal-like" evidence="2">
    <location>
        <begin position="173"/>
        <end position="318"/>
    </location>
</feature>
<dbReference type="SMR" id="O17983"/>
<dbReference type="PANTHER" id="PTHR11188:SF151">
    <property type="entry name" value="ARRESTIN C-TERMINAL-LIKE DOMAIN-CONTAINING PROTEIN"/>
    <property type="match status" value="1"/>
</dbReference>
<dbReference type="InParanoid" id="O17983"/>
<dbReference type="PaxDb" id="6239-R06B9.4"/>
<dbReference type="RefSeq" id="NP_496881.1">
    <property type="nucleotide sequence ID" value="NM_064480.4"/>
</dbReference>
<dbReference type="WormBase" id="R06B9.4">
    <property type="protein sequence ID" value="CE16302"/>
    <property type="gene ID" value="WBGene00011055"/>
    <property type="gene designation" value="arrd-14"/>
</dbReference>
<dbReference type="Pfam" id="PF00339">
    <property type="entry name" value="Arrestin_N"/>
    <property type="match status" value="1"/>
</dbReference>
<dbReference type="OMA" id="YVEMKHE"/>
<dbReference type="CTD" id="175021"/>
<dbReference type="UCSC" id="R06B9.4">
    <property type="organism name" value="c. elegans"/>
</dbReference>
<dbReference type="OrthoDB" id="2333384at2759"/>
<accession>O17983</accession>
<dbReference type="Proteomes" id="UP000001940">
    <property type="component" value="Chromosome II"/>
</dbReference>
<sequence>MTIADCDPQISFEKEVYFPGDEVKGRAWVSTTKNLKATSVEITFSGKTITAHNGKKIIKDKKCKKGEETYVEMKHEVWTPEDTENTFPSGDYEWNFSFELPKDCPPSFEGKYGFIRYSVLLHIAVPNGKPINVERAVTVSSMVDLNAVNAHEPAKIHVDNVAEYCHCLPCLPTRGNVIYTLQSPKCGYVAGENVIVSGQIENGTSKPMKIITAKLTRRITYREELKAKANAKKKADGADGFKSKLEEQILETKIERCNVPARSSKDFAFSFDIPAVVSTIRSSRLLAVEYFVTVWGDTGTCNRGGVAALNIIVGNVPLFLGSSSLPPRKFVDGEDAQSWTVDMKPVFTYQVPYYGH</sequence>
<dbReference type="InterPro" id="IPR011021">
    <property type="entry name" value="Arrestin-like_N"/>
</dbReference>
<evidence type="ECO:0000313" key="5">
    <source>
        <dbReference type="WormBase" id="R06B9.4"/>
    </source>
</evidence>
<dbReference type="SUPFAM" id="SSF81296">
    <property type="entry name" value="E set domains"/>
    <property type="match status" value="2"/>
</dbReference>
<dbReference type="DIP" id="DIP-26700N"/>
<evidence type="ECO:0007829" key="6">
    <source>
        <dbReference type="PeptideAtlas" id="O17983"/>
    </source>
</evidence>
<evidence type="ECO:0000313" key="4">
    <source>
        <dbReference type="Proteomes" id="UP000001940"/>
    </source>
</evidence>
<dbReference type="AGR" id="WB:WBGene00011055"/>
<dbReference type="Bgee" id="WBGene00011055">
    <property type="expression patterns" value="Expressed in larva and 2 other cell types or tissues"/>
</dbReference>
<dbReference type="Pfam" id="PF02752">
    <property type="entry name" value="Arrestin_C"/>
    <property type="match status" value="1"/>
</dbReference>
<dbReference type="InterPro" id="IPR050357">
    <property type="entry name" value="Arrestin_domain-protein"/>
</dbReference>
<dbReference type="InterPro" id="IPR014756">
    <property type="entry name" value="Ig_E-set"/>
</dbReference>
<organism evidence="3 4">
    <name type="scientific">Caenorhabditis elegans</name>
    <dbReference type="NCBI Taxonomy" id="6239"/>
    <lineage>
        <taxon>Eukaryota</taxon>
        <taxon>Metazoa</taxon>
        <taxon>Ecdysozoa</taxon>
        <taxon>Nematoda</taxon>
        <taxon>Chromadorea</taxon>
        <taxon>Rhabditida</taxon>
        <taxon>Rhabditina</taxon>
        <taxon>Rhabditomorpha</taxon>
        <taxon>Rhabditoidea</taxon>
        <taxon>Rhabditidae</taxon>
        <taxon>Peloderinae</taxon>
        <taxon>Caenorhabditis</taxon>
    </lineage>
</organism>
<dbReference type="AlphaFoldDB" id="O17983"/>
<reference evidence="3 4" key="1">
    <citation type="journal article" date="1998" name="Science">
        <title>Genome sequence of the nematode C. elegans: a platform for investigating biology.</title>
        <authorList>
            <consortium name="The C. elegans sequencing consortium"/>
            <person name="Sulson J.E."/>
            <person name="Waterston R."/>
        </authorList>
    </citation>
    <scope>NUCLEOTIDE SEQUENCE [LARGE SCALE GENOMIC DNA]</scope>
    <source>
        <strain evidence="3 4">Bristol N2</strain>
    </source>
</reference>
<name>O17983_CAEEL</name>
<dbReference type="Gene3D" id="2.60.40.640">
    <property type="match status" value="2"/>
</dbReference>
<dbReference type="EMBL" id="BX284602">
    <property type="protein sequence ID" value="CAB05788.1"/>
    <property type="molecule type" value="Genomic_DNA"/>
</dbReference>
<dbReference type="GeneID" id="175021"/>
<proteinExistence type="evidence at protein level"/>
<dbReference type="InterPro" id="IPR014752">
    <property type="entry name" value="Arrestin-like_C"/>
</dbReference>
<gene>
    <name evidence="3 5" type="primary">arrd-14</name>
    <name evidence="3" type="ORF">CELE_R06B9.4</name>
    <name evidence="5" type="ORF">R06B9.4</name>
</gene>
<dbReference type="HOGENOM" id="CLU_039221_0_0_1"/>
<dbReference type="PIR" id="T23956">
    <property type="entry name" value="T23956"/>
</dbReference>
<evidence type="ECO:0000313" key="3">
    <source>
        <dbReference type="EMBL" id="CAB05788.1"/>
    </source>
</evidence>
<dbReference type="PANTHER" id="PTHR11188">
    <property type="entry name" value="ARRESTIN DOMAIN CONTAINING PROTEIN"/>
    <property type="match status" value="1"/>
</dbReference>
<dbReference type="PhylomeDB" id="O17983"/>
<dbReference type="GO" id="GO:0015031">
    <property type="term" value="P:protein transport"/>
    <property type="evidence" value="ECO:0000318"/>
    <property type="project" value="GO_Central"/>
</dbReference>
<protein>
    <submittedName>
        <fullName evidence="3">Arrestin C-terminal-like domain-containing protein</fullName>
    </submittedName>
</protein>
<evidence type="ECO:0000259" key="2">
    <source>
        <dbReference type="SMART" id="SM01017"/>
    </source>
</evidence>
<keyword evidence="6" id="KW-1267">Proteomics identification</keyword>
<dbReference type="PeptideAtlas" id="O17983"/>
<dbReference type="InterPro" id="IPR011022">
    <property type="entry name" value="Arrestin_C-like"/>
</dbReference>
<evidence type="ECO:0000256" key="1">
    <source>
        <dbReference type="ARBA" id="ARBA00005298"/>
    </source>
</evidence>